<keyword evidence="3 5" id="KW-1133">Transmembrane helix</keyword>
<dbReference type="AlphaFoldDB" id="N0E2S4"/>
<comment type="subcellular location">
    <subcellularLocation>
        <location evidence="1">Membrane</location>
        <topology evidence="1">Multi-pass membrane protein</topology>
    </subcellularLocation>
</comment>
<gene>
    <name evidence="7" type="ORF">BN10_840032</name>
</gene>
<keyword evidence="4 5" id="KW-0472">Membrane</keyword>
<dbReference type="InterPro" id="IPR049453">
    <property type="entry name" value="Memb_transporter_dom"/>
</dbReference>
<evidence type="ECO:0000259" key="6">
    <source>
        <dbReference type="Pfam" id="PF13515"/>
    </source>
</evidence>
<name>N0E2S4_9MICO</name>
<dbReference type="GO" id="GO:0016020">
    <property type="term" value="C:membrane"/>
    <property type="evidence" value="ECO:0007669"/>
    <property type="project" value="UniProtKB-SubCell"/>
</dbReference>
<evidence type="ECO:0000256" key="2">
    <source>
        <dbReference type="ARBA" id="ARBA00022692"/>
    </source>
</evidence>
<evidence type="ECO:0000256" key="4">
    <source>
        <dbReference type="ARBA" id="ARBA00023136"/>
    </source>
</evidence>
<dbReference type="eggNOG" id="COG4129">
    <property type="taxonomic scope" value="Bacteria"/>
</dbReference>
<comment type="caution">
    <text evidence="7">The sequence shown here is derived from an EMBL/GenBank/DDBJ whole genome shotgun (WGS) entry which is preliminary data.</text>
</comment>
<proteinExistence type="predicted"/>
<feature type="transmembrane region" description="Helical" evidence="5">
    <location>
        <begin position="94"/>
        <end position="112"/>
    </location>
</feature>
<evidence type="ECO:0000313" key="8">
    <source>
        <dbReference type="Proteomes" id="UP000013167"/>
    </source>
</evidence>
<feature type="transmembrane region" description="Helical" evidence="5">
    <location>
        <begin position="69"/>
        <end position="87"/>
    </location>
</feature>
<sequence length="291" mass="30872">MDRPRRPGASSALRRSAALGSAALDLSAEISRREARRRSAALRARAYLIVQCALAAAVAYSIARYVFDVAVPLFAPVAAMITLGMTHGQRLRRALEITVGVGVGVFVGEIIVHWLGMGWWQVALIVGVSMTIAAALDVGPLLITQAGVQGLIVALLSANSTLAFGRWFEALIGSTAGLAFAAIVPTSTVLRPRARAIALLRDVSDVLTRTAAAMTNKDQAAVEKALVDARATEVAFNGLKGVTADSREILRLTPLSTRRKAAIATVASMLEPLDRAIRNMRVLNRRAAVCL</sequence>
<feature type="domain" description="Integral membrane bound transporter" evidence="6">
    <location>
        <begin position="62"/>
        <end position="179"/>
    </location>
</feature>
<dbReference type="RefSeq" id="WP_010851074.1">
    <property type="nucleotide sequence ID" value="NZ_HF570956.1"/>
</dbReference>
<evidence type="ECO:0000313" key="7">
    <source>
        <dbReference type="EMBL" id="CCH71243.1"/>
    </source>
</evidence>
<dbReference type="OrthoDB" id="5198202at2"/>
<reference evidence="7 8" key="1">
    <citation type="journal article" date="2013" name="ISME J.">
        <title>A metabolic model for members of the genus Tetrasphaera involved in enhanced biological phosphorus removal.</title>
        <authorList>
            <person name="Kristiansen R."/>
            <person name="Nguyen H.T.T."/>
            <person name="Saunders A.M."/>
            <person name="Nielsen J.L."/>
            <person name="Wimmer R."/>
            <person name="Le V.Q."/>
            <person name="McIlroy S.J."/>
            <person name="Petrovski S."/>
            <person name="Seviour R.J."/>
            <person name="Calteau A."/>
            <person name="Nielsen K.L."/>
            <person name="Nielsen P.H."/>
        </authorList>
    </citation>
    <scope>NUCLEOTIDE SEQUENCE [LARGE SCALE GENOMIC DNA]</scope>
    <source>
        <strain evidence="7 8">Lp2</strain>
    </source>
</reference>
<feature type="transmembrane region" description="Helical" evidence="5">
    <location>
        <begin position="146"/>
        <end position="164"/>
    </location>
</feature>
<feature type="transmembrane region" description="Helical" evidence="5">
    <location>
        <begin position="170"/>
        <end position="190"/>
    </location>
</feature>
<dbReference type="EMBL" id="CAIZ01000157">
    <property type="protein sequence ID" value="CCH71243.1"/>
    <property type="molecule type" value="Genomic_DNA"/>
</dbReference>
<evidence type="ECO:0000256" key="1">
    <source>
        <dbReference type="ARBA" id="ARBA00004141"/>
    </source>
</evidence>
<evidence type="ECO:0000256" key="3">
    <source>
        <dbReference type="ARBA" id="ARBA00022989"/>
    </source>
</evidence>
<organism evidence="7 8">
    <name type="scientific">Phycicoccus elongatus Lp2</name>
    <dbReference type="NCBI Taxonomy" id="1193181"/>
    <lineage>
        <taxon>Bacteria</taxon>
        <taxon>Bacillati</taxon>
        <taxon>Actinomycetota</taxon>
        <taxon>Actinomycetes</taxon>
        <taxon>Micrococcales</taxon>
        <taxon>Intrasporangiaceae</taxon>
        <taxon>Phycicoccus</taxon>
    </lineage>
</organism>
<dbReference type="Proteomes" id="UP000013167">
    <property type="component" value="Unassembled WGS sequence"/>
</dbReference>
<dbReference type="STRING" id="1193181.BN10_840032"/>
<keyword evidence="2 5" id="KW-0812">Transmembrane</keyword>
<accession>N0E2S4</accession>
<protein>
    <submittedName>
        <fullName evidence="7">Membrane protein-like protein</fullName>
    </submittedName>
</protein>
<feature type="transmembrane region" description="Helical" evidence="5">
    <location>
        <begin position="46"/>
        <end position="63"/>
    </location>
</feature>
<evidence type="ECO:0000256" key="5">
    <source>
        <dbReference type="SAM" id="Phobius"/>
    </source>
</evidence>
<dbReference type="HOGENOM" id="CLU_956247_0_0_11"/>
<keyword evidence="8" id="KW-1185">Reference proteome</keyword>
<dbReference type="Pfam" id="PF13515">
    <property type="entry name" value="FUSC_2"/>
    <property type="match status" value="1"/>
</dbReference>